<keyword evidence="3" id="KW-1185">Reference proteome</keyword>
<reference evidence="2 3" key="1">
    <citation type="submission" date="2022-06" db="EMBL/GenBank/DDBJ databases">
        <title>Isolation of gut microbiota from human fecal samples.</title>
        <authorList>
            <person name="Pamer E.G."/>
            <person name="Barat B."/>
            <person name="Waligurski E."/>
            <person name="Medina S."/>
            <person name="Paddock L."/>
            <person name="Mostad J."/>
        </authorList>
    </citation>
    <scope>NUCLEOTIDE SEQUENCE [LARGE SCALE GENOMIC DNA]</scope>
    <source>
        <strain evidence="2 3">DFI.9.90</strain>
    </source>
</reference>
<dbReference type="PANTHER" id="PTHR30344:SF1">
    <property type="entry name" value="6-PHOSPHOGLUCONOLACTONASE"/>
    <property type="match status" value="1"/>
</dbReference>
<dbReference type="InterPro" id="IPR019405">
    <property type="entry name" value="Lactonase_7-beta_prop"/>
</dbReference>
<dbReference type="SUPFAM" id="SSF51004">
    <property type="entry name" value="C-terminal (heme d1) domain of cytochrome cd1-nitrite reductase"/>
    <property type="match status" value="1"/>
</dbReference>
<organism evidence="2 3">
    <name type="scientific">Cloacibacillus evryensis</name>
    <dbReference type="NCBI Taxonomy" id="508460"/>
    <lineage>
        <taxon>Bacteria</taxon>
        <taxon>Thermotogati</taxon>
        <taxon>Synergistota</taxon>
        <taxon>Synergistia</taxon>
        <taxon>Synergistales</taxon>
        <taxon>Synergistaceae</taxon>
        <taxon>Cloacibacillus</taxon>
    </lineage>
</organism>
<name>A0AAW5K3U1_9BACT</name>
<dbReference type="Pfam" id="PF10282">
    <property type="entry name" value="Lactonase"/>
    <property type="match status" value="1"/>
</dbReference>
<dbReference type="InterPro" id="IPR050282">
    <property type="entry name" value="Cycloisomerase_2"/>
</dbReference>
<comment type="caution">
    <text evidence="2">The sequence shown here is derived from an EMBL/GenBank/DDBJ whole genome shotgun (WGS) entry which is preliminary data.</text>
</comment>
<evidence type="ECO:0000313" key="2">
    <source>
        <dbReference type="EMBL" id="MCQ4815475.1"/>
    </source>
</evidence>
<dbReference type="GO" id="GO:0017057">
    <property type="term" value="F:6-phosphogluconolactonase activity"/>
    <property type="evidence" value="ECO:0007669"/>
    <property type="project" value="TreeGrafter"/>
</dbReference>
<evidence type="ECO:0000313" key="3">
    <source>
        <dbReference type="Proteomes" id="UP001205919"/>
    </source>
</evidence>
<dbReference type="EMBL" id="JANFYT010000038">
    <property type="protein sequence ID" value="MCQ4815475.1"/>
    <property type="molecule type" value="Genomic_DNA"/>
</dbReference>
<gene>
    <name evidence="2" type="ORF">NE630_13640</name>
</gene>
<evidence type="ECO:0000256" key="1">
    <source>
        <dbReference type="ARBA" id="ARBA00005564"/>
    </source>
</evidence>
<dbReference type="InterPro" id="IPR011048">
    <property type="entry name" value="Haem_d1_sf"/>
</dbReference>
<accession>A0AAW5K3U1</accession>
<dbReference type="Gene3D" id="2.130.10.10">
    <property type="entry name" value="YVTN repeat-like/Quinoprotein amine dehydrogenase"/>
    <property type="match status" value="1"/>
</dbReference>
<dbReference type="Proteomes" id="UP001205919">
    <property type="component" value="Unassembled WGS sequence"/>
</dbReference>
<dbReference type="PANTHER" id="PTHR30344">
    <property type="entry name" value="6-PHOSPHOGLUCONOLACTONASE-RELATED"/>
    <property type="match status" value="1"/>
</dbReference>
<dbReference type="RefSeq" id="WP_008709766.1">
    <property type="nucleotide sequence ID" value="NZ_CABKQM010000004.1"/>
</dbReference>
<dbReference type="InterPro" id="IPR015943">
    <property type="entry name" value="WD40/YVTN_repeat-like_dom_sf"/>
</dbReference>
<sequence length="351" mass="38373">MTVYAYVGCRTTQKRNARGKGIEIFTIDEITGEWTKCGGFPITPNPSYLCFDKAHEHLYTVHGDYSEATAFKVDKSDGGLFKFNTVSTGGENPVFITPDKTDRWLIAANLQTGSVVSFRKDADGSLSDMVGQAFISGIGPGEISHPHQTVFDRGENFLIVPAQGRKAGLSKTTVFEFDPADGSFREKTTLKTRDRAEARHMAFHPNGGYCYLVNEKDNTVCFHHYDPASGTLTPKQILPVLPDTYTGNGQASGIVITGDGMNLYVSNRIHDSIAHFAIDPATGMISASEWVPSYGRTPRFITLGPDGRTLYAANEDSDTIVRYEIKENGALEKRGDAVNTGSPVCIIFAEF</sequence>
<dbReference type="AlphaFoldDB" id="A0AAW5K3U1"/>
<protein>
    <submittedName>
        <fullName evidence="2">Lactonase family protein</fullName>
    </submittedName>
</protein>
<proteinExistence type="inferred from homology"/>
<comment type="similarity">
    <text evidence="1">Belongs to the cycloisomerase 2 family.</text>
</comment>